<name>A0AAV4X1D6_9ARAC</name>
<organism evidence="1 2">
    <name type="scientific">Caerostris darwini</name>
    <dbReference type="NCBI Taxonomy" id="1538125"/>
    <lineage>
        <taxon>Eukaryota</taxon>
        <taxon>Metazoa</taxon>
        <taxon>Ecdysozoa</taxon>
        <taxon>Arthropoda</taxon>
        <taxon>Chelicerata</taxon>
        <taxon>Arachnida</taxon>
        <taxon>Araneae</taxon>
        <taxon>Araneomorphae</taxon>
        <taxon>Entelegynae</taxon>
        <taxon>Araneoidea</taxon>
        <taxon>Araneidae</taxon>
        <taxon>Caerostris</taxon>
    </lineage>
</organism>
<dbReference type="Proteomes" id="UP001054837">
    <property type="component" value="Unassembled WGS sequence"/>
</dbReference>
<dbReference type="EMBL" id="BPLQ01015382">
    <property type="protein sequence ID" value="GIY87780.1"/>
    <property type="molecule type" value="Genomic_DNA"/>
</dbReference>
<reference evidence="1 2" key="1">
    <citation type="submission" date="2021-06" db="EMBL/GenBank/DDBJ databases">
        <title>Caerostris darwini draft genome.</title>
        <authorList>
            <person name="Kono N."/>
            <person name="Arakawa K."/>
        </authorList>
    </citation>
    <scope>NUCLEOTIDE SEQUENCE [LARGE SCALE GENOMIC DNA]</scope>
</reference>
<keyword evidence="2" id="KW-1185">Reference proteome</keyword>
<accession>A0AAV4X1D6</accession>
<sequence length="99" mass="11633">MERRCESHQMQSLERGDSFKIAVLHLHPHHSKICKGHLNFRHSEGEYKSNSQHSHNRHRVDSLLKYKLSNGFEISHSSTELRNEFSVLLNHSNSNFNEI</sequence>
<gene>
    <name evidence="1" type="ORF">CDAR_590721</name>
</gene>
<evidence type="ECO:0008006" key="3">
    <source>
        <dbReference type="Google" id="ProtNLM"/>
    </source>
</evidence>
<proteinExistence type="predicted"/>
<comment type="caution">
    <text evidence="1">The sequence shown here is derived from an EMBL/GenBank/DDBJ whole genome shotgun (WGS) entry which is preliminary data.</text>
</comment>
<evidence type="ECO:0000313" key="1">
    <source>
        <dbReference type="EMBL" id="GIY87780.1"/>
    </source>
</evidence>
<dbReference type="AlphaFoldDB" id="A0AAV4X1D6"/>
<evidence type="ECO:0000313" key="2">
    <source>
        <dbReference type="Proteomes" id="UP001054837"/>
    </source>
</evidence>
<protein>
    <recommendedName>
        <fullName evidence="3">Ycf2</fullName>
    </recommendedName>
</protein>